<name>A0A8S5SLI6_9CAUD</name>
<organism evidence="1">
    <name type="scientific">Siphoviridae sp. ctOb14</name>
    <dbReference type="NCBI Taxonomy" id="2827862"/>
    <lineage>
        <taxon>Viruses</taxon>
        <taxon>Duplodnaviria</taxon>
        <taxon>Heunggongvirae</taxon>
        <taxon>Uroviricota</taxon>
        <taxon>Caudoviricetes</taxon>
    </lineage>
</organism>
<dbReference type="Pfam" id="PF05135">
    <property type="entry name" value="Phage_connect_1"/>
    <property type="match status" value="1"/>
</dbReference>
<dbReference type="NCBIfam" id="TIGR01560">
    <property type="entry name" value="put_DNA_pack"/>
    <property type="match status" value="1"/>
</dbReference>
<dbReference type="InterPro" id="IPR021146">
    <property type="entry name" value="Phage_gp6-like_head-tail"/>
</dbReference>
<evidence type="ECO:0000313" key="1">
    <source>
        <dbReference type="EMBL" id="DAF51924.1"/>
    </source>
</evidence>
<dbReference type="EMBL" id="BK032625">
    <property type="protein sequence ID" value="DAF51924.1"/>
    <property type="molecule type" value="Genomic_DNA"/>
</dbReference>
<dbReference type="CDD" id="cd08054">
    <property type="entry name" value="gp6"/>
    <property type="match status" value="1"/>
</dbReference>
<dbReference type="InterPro" id="IPR006450">
    <property type="entry name" value="Phage_HK97_gp6-like"/>
</dbReference>
<dbReference type="Gene3D" id="1.10.3230.30">
    <property type="entry name" value="Phage gp6-like head-tail connector protein"/>
    <property type="match status" value="1"/>
</dbReference>
<proteinExistence type="predicted"/>
<protein>
    <submittedName>
        <fullName evidence="1">Head tail connector</fullName>
    </submittedName>
</protein>
<reference evidence="1" key="1">
    <citation type="journal article" date="2021" name="Proc. Natl. Acad. Sci. U.S.A.">
        <title>A Catalog of Tens of Thousands of Viruses from Human Metagenomes Reveals Hidden Associations with Chronic Diseases.</title>
        <authorList>
            <person name="Tisza M.J."/>
            <person name="Buck C.B."/>
        </authorList>
    </citation>
    <scope>NUCLEOTIDE SEQUENCE</scope>
    <source>
        <strain evidence="1">CtOb14</strain>
    </source>
</reference>
<accession>A0A8S5SLI6</accession>
<sequence>MIVDISEMKEYLRVDGEDEDDTIISLINSAESYLKNAGCALIDAEGTPLELAQLAIKQLVVHWYENREPVGKSDRLTFSLDNIITQLQYCYGDDAE</sequence>